<dbReference type="PROSITE" id="PS51471">
    <property type="entry name" value="FE2OG_OXY"/>
    <property type="match status" value="1"/>
</dbReference>
<dbReference type="SMR" id="A0A1U8L8X7"/>
<dbReference type="STRING" id="3635.A0A1U8L8X7"/>
<sequence>MYNACRNSPGTATRRTAAISYQPRSANMAAIPALSVQELVKQPIITIPQHYVRLDQQPLTVPNGGRPLPTIPIIDMNQLVYGKDFDLQLHKLHSACKDGGFFQLVNHGVDSTVMEKVKQEVEEFYKLPLEEKMKYKIREGEVEGYGTIEREDGKFDWADRLYMITNPILLRKPHLFPELPSSLRNTLESYILELQNLAMKLLSLMAKALEIDEKEMIEYFEDGMQSLRMTSYPPCPQPELVTGITPHSDPTILTFLLQLNGVDGLHISKDGCWFPVTILPNALVVNVGDILEIFSNGVYRSIEHRAIPNAEKERISVAFFIKPKREAYVGPSPSLINPQNPPLYKRVGMEQYVKDFFSRKLNGKTYLQHMRINNE</sequence>
<dbReference type="Gene3D" id="2.60.120.330">
    <property type="entry name" value="B-lactam Antibiotic, Isopenicillin N Synthase, Chain"/>
    <property type="match status" value="1"/>
</dbReference>
<gene>
    <name evidence="7" type="primary">LOC107924998</name>
</gene>
<dbReference type="GO" id="GO:0016491">
    <property type="term" value="F:oxidoreductase activity"/>
    <property type="evidence" value="ECO:0007669"/>
    <property type="project" value="UniProtKB-KW"/>
</dbReference>
<dbReference type="PRINTS" id="PR00682">
    <property type="entry name" value="IPNSYNTHASE"/>
</dbReference>
<dbReference type="InterPro" id="IPR044861">
    <property type="entry name" value="IPNS-like_FE2OG_OXY"/>
</dbReference>
<evidence type="ECO:0000256" key="3">
    <source>
        <dbReference type="ARBA" id="ARBA00023004"/>
    </source>
</evidence>
<evidence type="ECO:0000256" key="1">
    <source>
        <dbReference type="ARBA" id="ARBA00008056"/>
    </source>
</evidence>
<reference evidence="6" key="1">
    <citation type="journal article" date="2020" name="Nat. Genet.">
        <title>Genomic diversifications of five Gossypium allopolyploid species and their impact on cotton improvement.</title>
        <authorList>
            <person name="Chen Z.J."/>
            <person name="Sreedasyam A."/>
            <person name="Ando A."/>
            <person name="Song Q."/>
            <person name="De Santiago L.M."/>
            <person name="Hulse-Kemp A.M."/>
            <person name="Ding M."/>
            <person name="Ye W."/>
            <person name="Kirkbride R.C."/>
            <person name="Jenkins J."/>
            <person name="Plott C."/>
            <person name="Lovell J."/>
            <person name="Lin Y.M."/>
            <person name="Vaughn R."/>
            <person name="Liu B."/>
            <person name="Simpson S."/>
            <person name="Scheffler B.E."/>
            <person name="Wen L."/>
            <person name="Saski C.A."/>
            <person name="Grover C.E."/>
            <person name="Hu G."/>
            <person name="Conover J.L."/>
            <person name="Carlson J.W."/>
            <person name="Shu S."/>
            <person name="Boston L.B."/>
            <person name="Williams M."/>
            <person name="Peterson D.G."/>
            <person name="McGee K."/>
            <person name="Jones D.C."/>
            <person name="Wendel J.F."/>
            <person name="Stelly D.M."/>
            <person name="Grimwood J."/>
            <person name="Schmutz J."/>
        </authorList>
    </citation>
    <scope>NUCLEOTIDE SEQUENCE [LARGE SCALE GENOMIC DNA]</scope>
    <source>
        <strain evidence="6">cv. TM-1</strain>
    </source>
</reference>
<keyword evidence="3 4" id="KW-0408">Iron</keyword>
<keyword evidence="4" id="KW-0560">Oxidoreductase</keyword>
<accession>A0A1U8L8X7</accession>
<evidence type="ECO:0000259" key="5">
    <source>
        <dbReference type="PROSITE" id="PS51471"/>
    </source>
</evidence>
<dbReference type="InterPro" id="IPR050295">
    <property type="entry name" value="Plant_2OG-oxidoreductases"/>
</dbReference>
<protein>
    <submittedName>
        <fullName evidence="7">Protein SRG1</fullName>
    </submittedName>
</protein>
<dbReference type="Pfam" id="PF14226">
    <property type="entry name" value="DIOX_N"/>
    <property type="match status" value="1"/>
</dbReference>
<dbReference type="Proteomes" id="UP000818029">
    <property type="component" value="Chromosome A10"/>
</dbReference>
<feature type="domain" description="Fe2OG dioxygenase" evidence="5">
    <location>
        <begin position="223"/>
        <end position="323"/>
    </location>
</feature>
<organism evidence="6 7">
    <name type="scientific">Gossypium hirsutum</name>
    <name type="common">Upland cotton</name>
    <name type="synonym">Gossypium mexicanum</name>
    <dbReference type="NCBI Taxonomy" id="3635"/>
    <lineage>
        <taxon>Eukaryota</taxon>
        <taxon>Viridiplantae</taxon>
        <taxon>Streptophyta</taxon>
        <taxon>Embryophyta</taxon>
        <taxon>Tracheophyta</taxon>
        <taxon>Spermatophyta</taxon>
        <taxon>Magnoliopsida</taxon>
        <taxon>eudicotyledons</taxon>
        <taxon>Gunneridae</taxon>
        <taxon>Pentapetalae</taxon>
        <taxon>rosids</taxon>
        <taxon>malvids</taxon>
        <taxon>Malvales</taxon>
        <taxon>Malvaceae</taxon>
        <taxon>Malvoideae</taxon>
        <taxon>Gossypium</taxon>
    </lineage>
</organism>
<dbReference type="PANTHER" id="PTHR47991">
    <property type="entry name" value="OXOGLUTARATE/IRON-DEPENDENT DIOXYGENASE"/>
    <property type="match status" value="1"/>
</dbReference>
<keyword evidence="2 4" id="KW-0479">Metal-binding</keyword>
<dbReference type="PaxDb" id="3635-A0A1U8L8X7"/>
<dbReference type="RefSeq" id="XP_016711061.2">
    <property type="nucleotide sequence ID" value="XM_016855572.2"/>
</dbReference>
<dbReference type="KEGG" id="ghi:107924998"/>
<reference evidence="7" key="2">
    <citation type="submission" date="2025-08" db="UniProtKB">
        <authorList>
            <consortium name="RefSeq"/>
        </authorList>
    </citation>
    <scope>IDENTIFICATION</scope>
</reference>
<dbReference type="InterPro" id="IPR005123">
    <property type="entry name" value="Oxoglu/Fe-dep_dioxygenase_dom"/>
</dbReference>
<dbReference type="Pfam" id="PF03171">
    <property type="entry name" value="2OG-FeII_Oxy"/>
    <property type="match status" value="1"/>
</dbReference>
<evidence type="ECO:0000256" key="4">
    <source>
        <dbReference type="RuleBase" id="RU003682"/>
    </source>
</evidence>
<dbReference type="OMA" id="CWFPVTI"/>
<keyword evidence="6" id="KW-1185">Reference proteome</keyword>
<proteinExistence type="inferred from homology"/>
<name>A0A1U8L8X7_GOSHI</name>
<comment type="similarity">
    <text evidence="1 4">Belongs to the iron/ascorbate-dependent oxidoreductase family.</text>
</comment>
<dbReference type="InterPro" id="IPR027443">
    <property type="entry name" value="IPNS-like_sf"/>
</dbReference>
<evidence type="ECO:0000313" key="7">
    <source>
        <dbReference type="RefSeq" id="XP_016711061.2"/>
    </source>
</evidence>
<dbReference type="SUPFAM" id="SSF51197">
    <property type="entry name" value="Clavaminate synthase-like"/>
    <property type="match status" value="1"/>
</dbReference>
<dbReference type="GO" id="GO:0046872">
    <property type="term" value="F:metal ion binding"/>
    <property type="evidence" value="ECO:0007669"/>
    <property type="project" value="UniProtKB-KW"/>
</dbReference>
<dbReference type="GeneID" id="107924998"/>
<evidence type="ECO:0000313" key="6">
    <source>
        <dbReference type="Proteomes" id="UP000818029"/>
    </source>
</evidence>
<dbReference type="AlphaFoldDB" id="A0A1U8L8X7"/>
<evidence type="ECO:0000256" key="2">
    <source>
        <dbReference type="ARBA" id="ARBA00022723"/>
    </source>
</evidence>
<dbReference type="InterPro" id="IPR026992">
    <property type="entry name" value="DIOX_N"/>
</dbReference>